<sequence length="338" mass="39404">MPTCMACHKKTGNHFICSGKKIWHIDCLMCHACHKRIDDKQFIILDNKTLHKKCLMCSGCNKNINKHYITYQGNLWHADCFERKERPKCSVCLKGLSDRYLVDFWGNAFCDSHKNYKTCNSCSRIICKNLTDGGMQYPDGIAICNICNLYSVSTLEQAKPIYNEMKQSLASIGLHLNNASVPLLLCDRASLHQHSRHDFHKERPILGLAQWVTTSSGGVVVNRHFKQILIQKDLPEEHFRTIAIHELMHAWFFYHQYFDLPLYIEEGFCVLMEYIWLKHQKNQASQYRLLIIEQSRDPIYGDGFQQVKKALEVMPLMQLLAFVKDKKKLPNKFSAFFY</sequence>
<accession>A0A2H9T3D0</accession>
<dbReference type="EMBL" id="NSIT01000399">
    <property type="protein sequence ID" value="PJE77738.1"/>
    <property type="molecule type" value="Genomic_DNA"/>
</dbReference>
<dbReference type="GO" id="GO:0046872">
    <property type="term" value="F:metal ion binding"/>
    <property type="evidence" value="ECO:0007669"/>
    <property type="project" value="UniProtKB-KW"/>
</dbReference>
<proteinExistence type="predicted"/>
<dbReference type="SMART" id="SM00132">
    <property type="entry name" value="LIM"/>
    <property type="match status" value="2"/>
</dbReference>
<evidence type="ECO:0000256" key="1">
    <source>
        <dbReference type="ARBA" id="ARBA00022723"/>
    </source>
</evidence>
<keyword evidence="2" id="KW-0862">Zinc</keyword>
<dbReference type="InterPro" id="IPR045218">
    <property type="entry name" value="DA1-like"/>
</dbReference>
<dbReference type="AlphaFoldDB" id="A0A2H9T3D0"/>
<dbReference type="PROSITE" id="PS00478">
    <property type="entry name" value="LIM_DOMAIN_1"/>
    <property type="match status" value="1"/>
</dbReference>
<dbReference type="PANTHER" id="PTHR24209">
    <property type="entry name" value="PROTEIN DA1-RELATED 2"/>
    <property type="match status" value="1"/>
</dbReference>
<evidence type="ECO:0000259" key="3">
    <source>
        <dbReference type="PROSITE" id="PS50023"/>
    </source>
</evidence>
<dbReference type="PROSITE" id="PS50023">
    <property type="entry name" value="LIM_DOMAIN_2"/>
    <property type="match status" value="1"/>
</dbReference>
<dbReference type="PANTHER" id="PTHR24209:SF7">
    <property type="entry name" value="PROTEIN DA1-RELATED 2"/>
    <property type="match status" value="1"/>
</dbReference>
<evidence type="ECO:0000313" key="4">
    <source>
        <dbReference type="EMBL" id="PJE77738.1"/>
    </source>
</evidence>
<dbReference type="CDD" id="cd08368">
    <property type="entry name" value="LIM"/>
    <property type="match status" value="2"/>
</dbReference>
<evidence type="ECO:0000256" key="2">
    <source>
        <dbReference type="ARBA" id="ARBA00022833"/>
    </source>
</evidence>
<feature type="domain" description="LIM zinc-binding" evidence="3">
    <location>
        <begin position="28"/>
        <end position="99"/>
    </location>
</feature>
<reference evidence="4" key="1">
    <citation type="journal article" date="2017" name="Appl. Environ. Microbiol.">
        <title>Molecular characterization of an Endozoicomonas-like organism causing infection in king scallop Pecten maximus L.</title>
        <authorList>
            <person name="Cano I."/>
            <person name="van Aerle R."/>
            <person name="Ross S."/>
            <person name="Verner-Jeffreys D.W."/>
            <person name="Paley R.K."/>
            <person name="Rimmer G."/>
            <person name="Ryder D."/>
            <person name="Hooper P."/>
            <person name="Stone D."/>
            <person name="Feist S.W."/>
        </authorList>
    </citation>
    <scope>NUCLEOTIDE SEQUENCE</scope>
</reference>
<dbReference type="Gene3D" id="2.10.110.10">
    <property type="entry name" value="Cysteine Rich Protein"/>
    <property type="match status" value="2"/>
</dbReference>
<protein>
    <recommendedName>
        <fullName evidence="3">LIM zinc-binding domain-containing protein</fullName>
    </recommendedName>
</protein>
<name>A0A2H9T3D0_9ZZZZ</name>
<dbReference type="SUPFAM" id="SSF57716">
    <property type="entry name" value="Glucocorticoid receptor-like (DNA-binding domain)"/>
    <property type="match status" value="1"/>
</dbReference>
<organism evidence="4">
    <name type="scientific">invertebrate metagenome</name>
    <dbReference type="NCBI Taxonomy" id="1711999"/>
    <lineage>
        <taxon>unclassified sequences</taxon>
        <taxon>metagenomes</taxon>
        <taxon>organismal metagenomes</taxon>
    </lineage>
</organism>
<dbReference type="Pfam" id="PF00412">
    <property type="entry name" value="LIM"/>
    <property type="match status" value="1"/>
</dbReference>
<gene>
    <name evidence="4" type="ORF">CI610_03334</name>
</gene>
<dbReference type="Pfam" id="PF12315">
    <property type="entry name" value="DA1-like"/>
    <property type="match status" value="1"/>
</dbReference>
<keyword evidence="1" id="KW-0479">Metal-binding</keyword>
<dbReference type="InterPro" id="IPR001781">
    <property type="entry name" value="Znf_LIM"/>
</dbReference>
<dbReference type="InterPro" id="IPR022087">
    <property type="entry name" value="DA1-like_dom"/>
</dbReference>
<comment type="caution">
    <text evidence="4">The sequence shown here is derived from an EMBL/GenBank/DDBJ whole genome shotgun (WGS) entry which is preliminary data.</text>
</comment>